<feature type="domain" description="DUF11" evidence="1">
    <location>
        <begin position="878"/>
        <end position="969"/>
    </location>
</feature>
<protein>
    <submittedName>
        <fullName evidence="2">DUF11 domain-containing protein</fullName>
    </submittedName>
</protein>
<proteinExistence type="predicted"/>
<dbReference type="InterPro" id="IPR047589">
    <property type="entry name" value="DUF11_rpt"/>
</dbReference>
<dbReference type="Proteomes" id="UP000824093">
    <property type="component" value="Unassembled WGS sequence"/>
</dbReference>
<sequence length="969" mass="107740">MKEKILNKLVAMLVIFVLTISEFGLFIQSVYAEYEALETQKTQTNNKNVAFDSYFKNDGQKTHSKTINKNESGSLFVSLELNGGYIKGGTATLENPNFKVDSTKINGASYVESNQINLGQIDSNKEVEIPFFFEKQDPIRLDYFDRDTKVLLNGIYVDANGKEREIKGEILVHLTWDETIQGRLEQQVEKVIPLDSQRTLVELSVKTNIVNNSMPSEKMVLHVQTPQIENIKIEEVRAYAVQTTASNGISDSSGFTQNNWEYRAEENQLNITVENIKNENNAISWKDGEDEYRIIYILGSSNGMIGRTMKLVANGEITVGNKVATLEEEKEVVLEAKGSLVNSNLSATASVNKGNLYANSEYETLYHTRWETQLSYKDAIDYVQIASDYDRYQLKDGNIISDNNSTYYKNTTIKKANFDTLFGAEGRIDIYTDGNKTHEINKDTPVDANGNIVISYEGEVNTLEMITTKPVAEGKLVIENQKAIKTQTGLDREIIKNLANIQTAIVVKTNMTSDNYTANIGLNETTTKAEISMGTNSISSVIKNENVEIRVVLRADQDCFDLYQNPYLEIELPAEVTELEIKSMELLFSNELKIAAYDVIKNDAGNTIIRIRIEGNQTKYATDISGGVNIIINANITLDKKSATSTKQAILRYSNEKAIVLDQNGVATAEFHIEAPSGVVALNTLANFKEQGVQVTSLNNREEVGDLEILTSSKTATMKIDIINNYGVDIKNPVVLGRIPFTGNKKTTGEDLGTTFTAKLLGSLRAENVEGNYTIYYSENGEATEDLSNTNNGWMQEVESYDNIKSYLIVFNDYTMAQGKSASFQYDIQIPEGLNHNESAYGTYTVSYDNTSDGQVRRESVIAPKVGATTGEGPELEVSVAANVENGKDVEEGTIIKYSIHVKNVGNVTAKNIKVKSTIPKGTTYVEYKQEGSYGDNGYIPDSQVKEINRTKDSLEAGQTYTAEYEVRV</sequence>
<dbReference type="InterPro" id="IPR001434">
    <property type="entry name" value="OmcB-like_DUF11"/>
</dbReference>
<evidence type="ECO:0000313" key="2">
    <source>
        <dbReference type="EMBL" id="HIU51746.1"/>
    </source>
</evidence>
<dbReference type="EMBL" id="DVNH01000026">
    <property type="protein sequence ID" value="HIU51746.1"/>
    <property type="molecule type" value="Genomic_DNA"/>
</dbReference>
<name>A0A9D1M1E6_9FIRM</name>
<gene>
    <name evidence="2" type="ORF">IAB70_03880</name>
</gene>
<evidence type="ECO:0000313" key="3">
    <source>
        <dbReference type="Proteomes" id="UP000824093"/>
    </source>
</evidence>
<accession>A0A9D1M1E6</accession>
<evidence type="ECO:0000259" key="1">
    <source>
        <dbReference type="Pfam" id="PF01345"/>
    </source>
</evidence>
<dbReference type="Pfam" id="PF01345">
    <property type="entry name" value="DUF11"/>
    <property type="match status" value="1"/>
</dbReference>
<organism evidence="2 3">
    <name type="scientific">Candidatus Merdicola faecigallinarum</name>
    <dbReference type="NCBI Taxonomy" id="2840862"/>
    <lineage>
        <taxon>Bacteria</taxon>
        <taxon>Bacillati</taxon>
        <taxon>Bacillota</taxon>
        <taxon>Clostridia</taxon>
        <taxon>Candidatus Merdicola</taxon>
    </lineage>
</organism>
<reference evidence="2" key="2">
    <citation type="journal article" date="2021" name="PeerJ">
        <title>Extensive microbial diversity within the chicken gut microbiome revealed by metagenomics and culture.</title>
        <authorList>
            <person name="Gilroy R."/>
            <person name="Ravi A."/>
            <person name="Getino M."/>
            <person name="Pursley I."/>
            <person name="Horton D.L."/>
            <person name="Alikhan N.F."/>
            <person name="Baker D."/>
            <person name="Gharbi K."/>
            <person name="Hall N."/>
            <person name="Watson M."/>
            <person name="Adriaenssens E.M."/>
            <person name="Foster-Nyarko E."/>
            <person name="Jarju S."/>
            <person name="Secka A."/>
            <person name="Antonio M."/>
            <person name="Oren A."/>
            <person name="Chaudhuri R.R."/>
            <person name="La Ragione R."/>
            <person name="Hildebrand F."/>
            <person name="Pallen M.J."/>
        </authorList>
    </citation>
    <scope>NUCLEOTIDE SEQUENCE</scope>
    <source>
        <strain evidence="2">CHK195-15760</strain>
    </source>
</reference>
<dbReference type="NCBIfam" id="TIGR01451">
    <property type="entry name" value="B_ant_repeat"/>
    <property type="match status" value="1"/>
</dbReference>
<feature type="non-terminal residue" evidence="2">
    <location>
        <position position="969"/>
    </location>
</feature>
<comment type="caution">
    <text evidence="2">The sequence shown here is derived from an EMBL/GenBank/DDBJ whole genome shotgun (WGS) entry which is preliminary data.</text>
</comment>
<dbReference type="AlphaFoldDB" id="A0A9D1M1E6"/>
<reference evidence="2" key="1">
    <citation type="submission" date="2020-10" db="EMBL/GenBank/DDBJ databases">
        <authorList>
            <person name="Gilroy R."/>
        </authorList>
    </citation>
    <scope>NUCLEOTIDE SEQUENCE</scope>
    <source>
        <strain evidence="2">CHK195-15760</strain>
    </source>
</reference>